<dbReference type="PRINTS" id="PR00111">
    <property type="entry name" value="ABHYDROLASE"/>
</dbReference>
<dbReference type="GO" id="GO:0016787">
    <property type="term" value="F:hydrolase activity"/>
    <property type="evidence" value="ECO:0007669"/>
    <property type="project" value="UniProtKB-KW"/>
</dbReference>
<dbReference type="InterPro" id="IPR013595">
    <property type="entry name" value="Pept_S33_TAP-like_C"/>
</dbReference>
<dbReference type="PANTHER" id="PTHR43194:SF5">
    <property type="entry name" value="PIMELOYL-[ACYL-CARRIER PROTEIN] METHYL ESTER ESTERASE"/>
    <property type="match status" value="1"/>
</dbReference>
<dbReference type="Gene3D" id="3.40.50.1820">
    <property type="entry name" value="alpha/beta hydrolase"/>
    <property type="match status" value="1"/>
</dbReference>
<evidence type="ECO:0000313" key="3">
    <source>
        <dbReference type="EMBL" id="GAA3555147.1"/>
    </source>
</evidence>
<dbReference type="Pfam" id="PF00561">
    <property type="entry name" value="Abhydrolase_1"/>
    <property type="match status" value="1"/>
</dbReference>
<proteinExistence type="predicted"/>
<dbReference type="InterPro" id="IPR050228">
    <property type="entry name" value="Carboxylesterase_BioH"/>
</dbReference>
<accession>A0ABP6WSV6</accession>
<dbReference type="InterPro" id="IPR000073">
    <property type="entry name" value="AB_hydrolase_1"/>
</dbReference>
<dbReference type="Proteomes" id="UP001500767">
    <property type="component" value="Unassembled WGS sequence"/>
</dbReference>
<evidence type="ECO:0000259" key="1">
    <source>
        <dbReference type="Pfam" id="PF00561"/>
    </source>
</evidence>
<sequence length="274" mass="29390">MSRRARGRGRVPVGQALRRRRDVVNDVEVASVEAGPEQPRTSDGRTTLDVVMVHGLGVSNRYLLPSLRAFAREHRVFAPDLPGVGRSSRPERDLSMVELADGLSAWMDEVGVGRAVLVGHSLGCQVVAQIAARHPDRVAAVVLTSPAPDPGRGSVARQAWGLLVDGGRERLGMVLIAATDYPRVGIGGMLGALRASARRQAQPDVQRIDQPTLVVRGGRDPLVSAAWAQHLEDVFPDARVVTLPDAPHGVPYSATTAFVEVVHAFVDEITAARR</sequence>
<dbReference type="Pfam" id="PF08386">
    <property type="entry name" value="Abhydrolase_4"/>
    <property type="match status" value="1"/>
</dbReference>
<feature type="domain" description="Peptidase S33 tripeptidyl aminopeptidase-like C-terminal" evidence="2">
    <location>
        <begin position="200"/>
        <end position="267"/>
    </location>
</feature>
<evidence type="ECO:0000259" key="2">
    <source>
        <dbReference type="Pfam" id="PF08386"/>
    </source>
</evidence>
<protein>
    <submittedName>
        <fullName evidence="3">Alpha/beta hydrolase</fullName>
    </submittedName>
</protein>
<dbReference type="InterPro" id="IPR029058">
    <property type="entry name" value="AB_hydrolase_fold"/>
</dbReference>
<evidence type="ECO:0000313" key="4">
    <source>
        <dbReference type="Proteomes" id="UP001500767"/>
    </source>
</evidence>
<dbReference type="EMBL" id="BAAAYR010000001">
    <property type="protein sequence ID" value="GAA3555147.1"/>
    <property type="molecule type" value="Genomic_DNA"/>
</dbReference>
<feature type="domain" description="AB hydrolase-1" evidence="1">
    <location>
        <begin position="50"/>
        <end position="150"/>
    </location>
</feature>
<keyword evidence="3" id="KW-0378">Hydrolase</keyword>
<dbReference type="RefSeq" id="WP_204912145.1">
    <property type="nucleotide sequence ID" value="NZ_BAAAYR010000001.1"/>
</dbReference>
<gene>
    <name evidence="3" type="ORF">GCM10022197_07870</name>
</gene>
<keyword evidence="4" id="KW-1185">Reference proteome</keyword>
<comment type="caution">
    <text evidence="3">The sequence shown here is derived from an EMBL/GenBank/DDBJ whole genome shotgun (WGS) entry which is preliminary data.</text>
</comment>
<reference evidence="4" key="1">
    <citation type="journal article" date="2019" name="Int. J. Syst. Evol. Microbiol.">
        <title>The Global Catalogue of Microorganisms (GCM) 10K type strain sequencing project: providing services to taxonomists for standard genome sequencing and annotation.</title>
        <authorList>
            <consortium name="The Broad Institute Genomics Platform"/>
            <consortium name="The Broad Institute Genome Sequencing Center for Infectious Disease"/>
            <person name="Wu L."/>
            <person name="Ma J."/>
        </authorList>
    </citation>
    <scope>NUCLEOTIDE SEQUENCE [LARGE SCALE GENOMIC DNA]</scope>
    <source>
        <strain evidence="4">JCM 16540</strain>
    </source>
</reference>
<dbReference type="SUPFAM" id="SSF53474">
    <property type="entry name" value="alpha/beta-Hydrolases"/>
    <property type="match status" value="1"/>
</dbReference>
<organism evidence="3 4">
    <name type="scientific">Microlunatus spumicola</name>
    <dbReference type="NCBI Taxonomy" id="81499"/>
    <lineage>
        <taxon>Bacteria</taxon>
        <taxon>Bacillati</taxon>
        <taxon>Actinomycetota</taxon>
        <taxon>Actinomycetes</taxon>
        <taxon>Propionibacteriales</taxon>
        <taxon>Propionibacteriaceae</taxon>
        <taxon>Microlunatus</taxon>
    </lineage>
</organism>
<name>A0ABP6WSV6_9ACTN</name>
<dbReference type="PANTHER" id="PTHR43194">
    <property type="entry name" value="HYDROLASE ALPHA/BETA FOLD FAMILY"/>
    <property type="match status" value="1"/>
</dbReference>